<dbReference type="Gene3D" id="3.40.50.300">
    <property type="entry name" value="P-loop containing nucleotide triphosphate hydrolases"/>
    <property type="match status" value="1"/>
</dbReference>
<dbReference type="PANTHER" id="PTHR42935:SF1">
    <property type="entry name" value="SLR0930 PROTEIN"/>
    <property type="match status" value="1"/>
</dbReference>
<keyword evidence="2" id="KW-0067">ATP-binding</keyword>
<gene>
    <name evidence="2" type="ORF">H8695_00385</name>
</gene>
<keyword evidence="3" id="KW-1185">Reference proteome</keyword>
<name>A0A926DD66_9FIRM</name>
<dbReference type="Pfam" id="PF05673">
    <property type="entry name" value="DUF815"/>
    <property type="match status" value="1"/>
</dbReference>
<reference evidence="2" key="1">
    <citation type="submission" date="2020-08" db="EMBL/GenBank/DDBJ databases">
        <title>Genome public.</title>
        <authorList>
            <person name="Liu C."/>
            <person name="Sun Q."/>
        </authorList>
    </citation>
    <scope>NUCLEOTIDE SEQUENCE</scope>
    <source>
        <strain evidence="2">BX7</strain>
    </source>
</reference>
<dbReference type="GO" id="GO:0005524">
    <property type="term" value="F:ATP binding"/>
    <property type="evidence" value="ECO:0007669"/>
    <property type="project" value="UniProtKB-KW"/>
</dbReference>
<dbReference type="AlphaFoldDB" id="A0A926DD66"/>
<dbReference type="CDD" id="cd00009">
    <property type="entry name" value="AAA"/>
    <property type="match status" value="1"/>
</dbReference>
<dbReference type="PANTHER" id="PTHR42935">
    <property type="entry name" value="SLR0930 PROTEIN"/>
    <property type="match status" value="1"/>
</dbReference>
<dbReference type="RefSeq" id="WP_249298792.1">
    <property type="nucleotide sequence ID" value="NZ_JACRSP010000001.1"/>
</dbReference>
<keyword evidence="2" id="KW-0547">Nucleotide-binding</keyword>
<evidence type="ECO:0000259" key="1">
    <source>
        <dbReference type="SMART" id="SM00382"/>
    </source>
</evidence>
<evidence type="ECO:0000313" key="3">
    <source>
        <dbReference type="Proteomes" id="UP000620366"/>
    </source>
</evidence>
<feature type="domain" description="AAA+ ATPase" evidence="1">
    <location>
        <begin position="220"/>
        <end position="341"/>
    </location>
</feature>
<dbReference type="InterPro" id="IPR027417">
    <property type="entry name" value="P-loop_NTPase"/>
</dbReference>
<accession>A0A926DD66</accession>
<proteinExistence type="predicted"/>
<comment type="caution">
    <text evidence="2">The sequence shown here is derived from an EMBL/GenBank/DDBJ whole genome shotgun (WGS) entry which is preliminary data.</text>
</comment>
<dbReference type="InterPro" id="IPR008533">
    <property type="entry name" value="DUF815"/>
</dbReference>
<dbReference type="InterPro" id="IPR003593">
    <property type="entry name" value="AAA+_ATPase"/>
</dbReference>
<evidence type="ECO:0000313" key="2">
    <source>
        <dbReference type="EMBL" id="MBC8535154.1"/>
    </source>
</evidence>
<dbReference type="SMART" id="SM00382">
    <property type="entry name" value="AAA"/>
    <property type="match status" value="1"/>
</dbReference>
<protein>
    <submittedName>
        <fullName evidence="2">ATP-binding protein</fullName>
    </submittedName>
</protein>
<dbReference type="SUPFAM" id="SSF52540">
    <property type="entry name" value="P-loop containing nucleoside triphosphate hydrolases"/>
    <property type="match status" value="1"/>
</dbReference>
<dbReference type="Proteomes" id="UP000620366">
    <property type="component" value="Unassembled WGS sequence"/>
</dbReference>
<organism evidence="2 3">
    <name type="scientific">Feifania hominis</name>
    <dbReference type="NCBI Taxonomy" id="2763660"/>
    <lineage>
        <taxon>Bacteria</taxon>
        <taxon>Bacillati</taxon>
        <taxon>Bacillota</taxon>
        <taxon>Clostridia</taxon>
        <taxon>Eubacteriales</taxon>
        <taxon>Feifaniaceae</taxon>
        <taxon>Feifania</taxon>
    </lineage>
</organism>
<dbReference type="EMBL" id="JACRSP010000001">
    <property type="protein sequence ID" value="MBC8535154.1"/>
    <property type="molecule type" value="Genomic_DNA"/>
</dbReference>
<sequence>MNQNDILRFSLKGVTIYRDLMEDPVLAKLRKLTGKQFQSAEQVAEIYAEMFCELASSPFCGNLTDYVYDLVLHAENLFTLSCARGGFESLPALLTGAARSDLQALSLLAHTPAAELKAHLADCFPDYAALIAKLPDYETGHSRFAFDGWDDLRALAESVTQRGYGRFGRWRSFTFECELGEAELIPITHPDEITLADLKGYERERGTILENTEALMRGVRANNILLYGDRGTGKSSTVKAIVNALAPRGLRLVEVAKHNLRHLGRLIDRLAGVPMKFIVFADDLSFSESDDSYTALKAVLEGSSNKLPDNMVIYATSNRRHLIQETFSSRGDDEVHLGDTLDETVSLSDRFGITVTFTTPKKAEFMEIVRQLAADHGLSLPVDTLESGANSWATRRGSFSPRTAKQYVNYLLARENGQS</sequence>